<dbReference type="OrthoDB" id="116380at2759"/>
<accession>D7KFD3</accession>
<dbReference type="Gramene" id="scaffold_101918.1">
    <property type="protein sequence ID" value="scaffold_101918.1"/>
    <property type="gene ID" value="scaffold_101918.1"/>
</dbReference>
<evidence type="ECO:0000313" key="1">
    <source>
        <dbReference type="EMBL" id="EFH66474.1"/>
    </source>
</evidence>
<name>D7KFD3_ARALL</name>
<keyword evidence="2" id="KW-1185">Reference proteome</keyword>
<proteinExistence type="predicted"/>
<organism evidence="2">
    <name type="scientific">Arabidopsis lyrata subsp. lyrata</name>
    <name type="common">Lyre-leaved rock-cress</name>
    <dbReference type="NCBI Taxonomy" id="81972"/>
    <lineage>
        <taxon>Eukaryota</taxon>
        <taxon>Viridiplantae</taxon>
        <taxon>Streptophyta</taxon>
        <taxon>Embryophyta</taxon>
        <taxon>Tracheophyta</taxon>
        <taxon>Spermatophyta</taxon>
        <taxon>Magnoliopsida</taxon>
        <taxon>eudicotyledons</taxon>
        <taxon>Gunneridae</taxon>
        <taxon>Pentapetalae</taxon>
        <taxon>rosids</taxon>
        <taxon>malvids</taxon>
        <taxon>Brassicales</taxon>
        <taxon>Brassicaceae</taxon>
        <taxon>Camelineae</taxon>
        <taxon>Arabidopsis</taxon>
    </lineage>
</organism>
<reference evidence="2" key="1">
    <citation type="journal article" date="2011" name="Nat. Genet.">
        <title>The Arabidopsis lyrata genome sequence and the basis of rapid genome size change.</title>
        <authorList>
            <person name="Hu T.T."/>
            <person name="Pattyn P."/>
            <person name="Bakker E.G."/>
            <person name="Cao J."/>
            <person name="Cheng J.-F."/>
            <person name="Clark R.M."/>
            <person name="Fahlgren N."/>
            <person name="Fawcett J.A."/>
            <person name="Grimwood J."/>
            <person name="Gundlach H."/>
            <person name="Haberer G."/>
            <person name="Hollister J.D."/>
            <person name="Ossowski S."/>
            <person name="Ottilar R.P."/>
            <person name="Salamov A.A."/>
            <person name="Schneeberger K."/>
            <person name="Spannagl M."/>
            <person name="Wang X."/>
            <person name="Yang L."/>
            <person name="Nasrallah M.E."/>
            <person name="Bergelson J."/>
            <person name="Carrington J.C."/>
            <person name="Gaut B.S."/>
            <person name="Schmutz J."/>
            <person name="Mayer K.F.X."/>
            <person name="Van de Peer Y."/>
            <person name="Grigoriev I.V."/>
            <person name="Nordborg M."/>
            <person name="Weigel D."/>
            <person name="Guo Y.-L."/>
        </authorList>
    </citation>
    <scope>NUCLEOTIDE SEQUENCE [LARGE SCALE GENOMIC DNA]</scope>
    <source>
        <strain evidence="2">cv. MN47</strain>
    </source>
</reference>
<evidence type="ECO:0000313" key="2">
    <source>
        <dbReference type="Proteomes" id="UP000008694"/>
    </source>
</evidence>
<dbReference type="AlphaFoldDB" id="D7KFD3"/>
<gene>
    <name evidence="1" type="ORF">ARALYDRAFT_889124</name>
</gene>
<dbReference type="EMBL" id="GL348713">
    <property type="protein sequence ID" value="EFH66474.1"/>
    <property type="molecule type" value="Genomic_DNA"/>
</dbReference>
<dbReference type="Proteomes" id="UP000008694">
    <property type="component" value="Unassembled WGS sequence"/>
</dbReference>
<dbReference type="KEGG" id="aly:9329003"/>
<sequence length="113" mass="12371">MGRVREGVTVRWRSELNNTSLTASSSSFASTVPLMAVPIATCRRIYSSTGQPWNGGFNFIIRGPFLKIPVFASVPGLFFSSQPTRLAASFVPSYRILVSPSITMMDHWSQPSG</sequence>
<protein>
    <submittedName>
        <fullName evidence="1">Predicted protein</fullName>
    </submittedName>
</protein>
<dbReference type="HOGENOM" id="CLU_2136894_0_0_1"/>